<dbReference type="InterPro" id="IPR013783">
    <property type="entry name" value="Ig-like_fold"/>
</dbReference>
<proteinExistence type="predicted"/>
<feature type="region of interest" description="Disordered" evidence="1">
    <location>
        <begin position="1"/>
        <end position="22"/>
    </location>
</feature>
<reference evidence="3" key="1">
    <citation type="submission" date="2018-06" db="EMBL/GenBank/DDBJ databases">
        <authorList>
            <person name="Zhirakovskaya E."/>
        </authorList>
    </citation>
    <scope>NUCLEOTIDE SEQUENCE</scope>
</reference>
<gene>
    <name evidence="3" type="ORF">MNBD_GAMMA18-2032</name>
</gene>
<evidence type="ECO:0000313" key="3">
    <source>
        <dbReference type="EMBL" id="VAW90401.1"/>
    </source>
</evidence>
<dbReference type="EMBL" id="UOFP01000326">
    <property type="protein sequence ID" value="VAW90401.1"/>
    <property type="molecule type" value="Genomic_DNA"/>
</dbReference>
<evidence type="ECO:0000256" key="1">
    <source>
        <dbReference type="SAM" id="MobiDB-lite"/>
    </source>
</evidence>
<dbReference type="InterPro" id="IPR011635">
    <property type="entry name" value="CARDB"/>
</dbReference>
<dbReference type="AlphaFoldDB" id="A0A3B0ZFP7"/>
<dbReference type="Gene3D" id="2.60.40.10">
    <property type="entry name" value="Immunoglobulins"/>
    <property type="match status" value="1"/>
</dbReference>
<dbReference type="Pfam" id="PF07705">
    <property type="entry name" value="CARDB"/>
    <property type="match status" value="1"/>
</dbReference>
<sequence>MGAIADDTDLQTENNEDNNTRVATTPLQVSRDVDLLISSVSTPDNQVYRGSAISVTQTIHNAGGSPTDSGSWVGIYLSSDATITTADTRIGSRYIYHMAAGASFSRTISVTIPSELTVGTYYLGAIADDTNLQTESDENNNGLTAITPLNID</sequence>
<accession>A0A3B0ZFP7</accession>
<evidence type="ECO:0000259" key="2">
    <source>
        <dbReference type="Pfam" id="PF07705"/>
    </source>
</evidence>
<organism evidence="3">
    <name type="scientific">hydrothermal vent metagenome</name>
    <dbReference type="NCBI Taxonomy" id="652676"/>
    <lineage>
        <taxon>unclassified sequences</taxon>
        <taxon>metagenomes</taxon>
        <taxon>ecological metagenomes</taxon>
    </lineage>
</organism>
<name>A0A3B0ZFP7_9ZZZZ</name>
<protein>
    <recommendedName>
        <fullName evidence="2">CARDB domain-containing protein</fullName>
    </recommendedName>
</protein>
<feature type="compositionally biased region" description="Acidic residues" evidence="1">
    <location>
        <begin position="1"/>
        <end position="16"/>
    </location>
</feature>
<feature type="domain" description="CARDB" evidence="2">
    <location>
        <begin position="34"/>
        <end position="144"/>
    </location>
</feature>